<dbReference type="EMBL" id="KZ559523">
    <property type="protein sequence ID" value="PLN82848.1"/>
    <property type="molecule type" value="Genomic_DNA"/>
</dbReference>
<feature type="compositionally biased region" description="Basic and acidic residues" evidence="1">
    <location>
        <begin position="193"/>
        <end position="207"/>
    </location>
</feature>
<feature type="compositionally biased region" description="Acidic residues" evidence="1">
    <location>
        <begin position="321"/>
        <end position="331"/>
    </location>
</feature>
<dbReference type="PANTHER" id="PTHR47843:SF2">
    <property type="entry name" value="BTB DOMAIN-CONTAINING PROTEIN"/>
    <property type="match status" value="1"/>
</dbReference>
<protein>
    <recommendedName>
        <fullName evidence="4">BTB domain-containing protein</fullName>
    </recommendedName>
</protein>
<evidence type="ECO:0008006" key="4">
    <source>
        <dbReference type="Google" id="ProtNLM"/>
    </source>
</evidence>
<feature type="region of interest" description="Disordered" evidence="1">
    <location>
        <begin position="118"/>
        <end position="152"/>
    </location>
</feature>
<dbReference type="PANTHER" id="PTHR47843">
    <property type="entry name" value="BTB DOMAIN-CONTAINING PROTEIN-RELATED"/>
    <property type="match status" value="1"/>
</dbReference>
<dbReference type="AlphaFoldDB" id="A0A2J5HZD9"/>
<evidence type="ECO:0000313" key="2">
    <source>
        <dbReference type="EMBL" id="PLN82848.1"/>
    </source>
</evidence>
<organism evidence="2 3">
    <name type="scientific">Aspergillus taichungensis</name>
    <dbReference type="NCBI Taxonomy" id="482145"/>
    <lineage>
        <taxon>Eukaryota</taxon>
        <taxon>Fungi</taxon>
        <taxon>Dikarya</taxon>
        <taxon>Ascomycota</taxon>
        <taxon>Pezizomycotina</taxon>
        <taxon>Eurotiomycetes</taxon>
        <taxon>Eurotiomycetidae</taxon>
        <taxon>Eurotiales</taxon>
        <taxon>Aspergillaceae</taxon>
        <taxon>Aspergillus</taxon>
        <taxon>Aspergillus subgen. Circumdati</taxon>
    </lineage>
</organism>
<evidence type="ECO:0000256" key="1">
    <source>
        <dbReference type="SAM" id="MobiDB-lite"/>
    </source>
</evidence>
<proteinExistence type="predicted"/>
<accession>A0A2J5HZD9</accession>
<gene>
    <name evidence="2" type="ORF">BDW42DRAFT_184517</name>
</gene>
<sequence>MYAHVAHYRDPIRGSAFALGIAKARIVYSPPFTFLVGPQHTKLTVQSGLAQHVSQPLDHLMNGQTRESKHHIAVLEEEDVETFVAFCEYAYTGDYNVPPPGSREEEQEVPVVSNPFQGHSGVPPFVPSPPNSGGFSDRGRDDWAGEEFDPGQYPAQTVETEAATAHYDLTTENPIPTGEAPEYPATATVGPAEQKHPTAESDPRDVNEDAAPPQNKTKKGKKSKKDKKKQKDGASAEDPGSNLTPPTTPPPEKPQEGFEGQPPTAETAEVSDEWERLTGAPGAADPEESAQPTDAAAPEDPGQSVPTPPEDDTAAHPHQVEDEDEWNEQIQEETGRDVDGPTGPPTRSFIDSSFVRQNFSNRHERGISLWDEFATIDYVDPRKFSTRPPSSFSGHLQPSGSDLPYLLFHAKLYVFATRYLIPALAQLCLRKLHRDLVHLGFPESATDRSDPEQMILTNTKARMVLDLLHYAYTKTTRLEPISPTSATQLRDNELRRLVIHYAACKVRDLAEFCPPLEREMGYTWTGVEKPSARGLRGLLDTTTELASDLVYRMM</sequence>
<dbReference type="OrthoDB" id="448954at2759"/>
<evidence type="ECO:0000313" key="3">
    <source>
        <dbReference type="Proteomes" id="UP000235023"/>
    </source>
</evidence>
<keyword evidence="3" id="KW-1185">Reference proteome</keyword>
<name>A0A2J5HZD9_9EURO</name>
<feature type="compositionally biased region" description="Basic residues" evidence="1">
    <location>
        <begin position="216"/>
        <end position="228"/>
    </location>
</feature>
<dbReference type="Proteomes" id="UP000235023">
    <property type="component" value="Unassembled WGS sequence"/>
</dbReference>
<feature type="region of interest" description="Disordered" evidence="1">
    <location>
        <begin position="171"/>
        <end position="353"/>
    </location>
</feature>
<reference evidence="3" key="1">
    <citation type="submission" date="2017-12" db="EMBL/GenBank/DDBJ databases">
        <authorList>
            <consortium name="DOE Joint Genome Institute"/>
            <person name="Mondo S.J."/>
            <person name="Kjaerbolling I."/>
            <person name="Vesth T.C."/>
            <person name="Frisvad J.C."/>
            <person name="Nybo J.L."/>
            <person name="Theobald S."/>
            <person name="Kuo A."/>
            <person name="Bowyer P."/>
            <person name="Matsuda Y."/>
            <person name="Lyhne E.K."/>
            <person name="Kogle M.E."/>
            <person name="Clum A."/>
            <person name="Lipzen A."/>
            <person name="Salamov A."/>
            <person name="Ngan C.Y."/>
            <person name="Daum C."/>
            <person name="Chiniquy J."/>
            <person name="Barry K."/>
            <person name="LaButti K."/>
            <person name="Haridas S."/>
            <person name="Simmons B.A."/>
            <person name="Magnuson J.K."/>
            <person name="Mortensen U.H."/>
            <person name="Larsen T.O."/>
            <person name="Grigoriev I.V."/>
            <person name="Baker S.E."/>
            <person name="Andersen M.R."/>
            <person name="Nordberg H.P."/>
            <person name="Cantor M.N."/>
            <person name="Hua S.X."/>
        </authorList>
    </citation>
    <scope>NUCLEOTIDE SEQUENCE [LARGE SCALE GENOMIC DNA]</scope>
    <source>
        <strain evidence="3">IBT 19404</strain>
    </source>
</reference>